<sequence length="425" mass="47113">MVTLATPPSTIDGIKRLAKAIKRELGITHYEALEVAAHKAGFQNFLHAKRAIAKTAHQSHTAYVTVYWRDLGSGVASAGRYTVEVRLKHPLPELLAGGPRVGGPYLRKFKLEAPDHLEMRTDAPSQISAMQYLDQASAALLFMSATGLVRVFRRENVEAMNGLEKVPKADHMTGWEDPKTGDWLLLDEPYISPIDGFRKDWLQAHGLYQVAPSWPGLYYPGLAVPYLISPSQDLLAKVQAQVEEIPDSFYPKGMPQEMPYDSKFISPARVASGKPWRSREMPVTGVRNGAIAYGGAPGVRSRWRPARSVPLEMHTTIGPILHKLCNSSSRAAGITSRIYEKLNQVRSRLEDWAYMEHPEGITAEVDAKLYYGPAVDGYSTPQDSLKAIETVRDLLLKGYGECKPRAQMLAKVESAVADLQKKVTH</sequence>
<dbReference type="InterPro" id="IPR040531">
    <property type="entry name" value="DUF5623"/>
</dbReference>
<comment type="caution">
    <text evidence="1">The sequence shown here is derived from an EMBL/GenBank/DDBJ whole genome shotgun (WGS) entry which is preliminary data.</text>
</comment>
<organism evidence="1 2">
    <name type="scientific">Pseudomonas aeruginosa</name>
    <dbReference type="NCBI Taxonomy" id="287"/>
    <lineage>
        <taxon>Bacteria</taxon>
        <taxon>Pseudomonadati</taxon>
        <taxon>Pseudomonadota</taxon>
        <taxon>Gammaproteobacteria</taxon>
        <taxon>Pseudomonadales</taxon>
        <taxon>Pseudomonadaceae</taxon>
        <taxon>Pseudomonas</taxon>
    </lineage>
</organism>
<dbReference type="RefSeq" id="WP_023087197.1">
    <property type="nucleotide sequence ID" value="NZ_CAADOK010000091.1"/>
</dbReference>
<gene>
    <name evidence="1" type="ORF">IPC1295_00940</name>
</gene>
<proteinExistence type="predicted"/>
<dbReference type="EMBL" id="NSNE01000001">
    <property type="protein sequence ID" value="RPM23100.1"/>
    <property type="molecule type" value="Genomic_DNA"/>
</dbReference>
<dbReference type="Gene3D" id="1.20.1260.40">
    <property type="match status" value="1"/>
</dbReference>
<protein>
    <submittedName>
        <fullName evidence="1">Uncharacterized protein</fullName>
    </submittedName>
</protein>
<accession>A0A7M3A1R3</accession>
<name>A0A7M3A1R3_PSEAI</name>
<evidence type="ECO:0000313" key="1">
    <source>
        <dbReference type="EMBL" id="RPM23100.1"/>
    </source>
</evidence>
<dbReference type="AlphaFoldDB" id="A0A7M3A1R3"/>
<dbReference type="Pfam" id="PF18536">
    <property type="entry name" value="DUF5623"/>
    <property type="match status" value="1"/>
</dbReference>
<reference evidence="1 2" key="1">
    <citation type="submission" date="2017-08" db="EMBL/GenBank/DDBJ databases">
        <authorList>
            <person name="Feschi L."/>
            <person name="Jeukens J."/>
            <person name="Emond-Rheault J.-G."/>
            <person name="Kukavica-Ibrulj I."/>
            <person name="Boyle B."/>
            <person name="Levesque R.C."/>
        </authorList>
    </citation>
    <scope>NUCLEOTIDE SEQUENCE [LARGE SCALE GENOMIC DNA]</scope>
    <source>
        <strain evidence="1 2">PA-W36</strain>
    </source>
</reference>
<evidence type="ECO:0000313" key="2">
    <source>
        <dbReference type="Proteomes" id="UP000284767"/>
    </source>
</evidence>
<reference evidence="1 2" key="2">
    <citation type="submission" date="2019-01" db="EMBL/GenBank/DDBJ databases">
        <title>The Pseudomonas aeruginosa pan-genome provides new insights on its population structure, horizontal gene transfer and pathogenicity.</title>
        <authorList>
            <person name="Freschi L."/>
            <person name="Vincent A.T."/>
            <person name="Jeukens J."/>
            <person name="Emond-Rheault J.-G."/>
            <person name="Kukavica-Ibrulj I."/>
            <person name="Dupont M.-J."/>
            <person name="Charette S.J."/>
            <person name="Boyle B."/>
            <person name="Levesque R.C."/>
        </authorList>
    </citation>
    <scope>NUCLEOTIDE SEQUENCE [LARGE SCALE GENOMIC DNA]</scope>
    <source>
        <strain evidence="1 2">PA-W36</strain>
    </source>
</reference>
<dbReference type="Proteomes" id="UP000284767">
    <property type="component" value="Unassembled WGS sequence"/>
</dbReference>